<dbReference type="SMART" id="SM00066">
    <property type="entry name" value="GAL4"/>
    <property type="match status" value="1"/>
</dbReference>
<evidence type="ECO:0000256" key="4">
    <source>
        <dbReference type="ARBA" id="ARBA00023125"/>
    </source>
</evidence>
<dbReference type="CDD" id="cd00067">
    <property type="entry name" value="GAL4"/>
    <property type="match status" value="1"/>
</dbReference>
<keyword evidence="3" id="KW-0805">Transcription regulation</keyword>
<name>A0ABR3ZBF5_9PEZI</name>
<evidence type="ECO:0000256" key="6">
    <source>
        <dbReference type="ARBA" id="ARBA00023242"/>
    </source>
</evidence>
<dbReference type="PANTHER" id="PTHR36206">
    <property type="entry name" value="ASPERCRYPTIN BIOSYNTHESIS CLUSTER-SPECIFIC TRANSCRIPTION REGULATOR ATNN-RELATED"/>
    <property type="match status" value="1"/>
</dbReference>
<keyword evidence="5" id="KW-0804">Transcription</keyword>
<dbReference type="InterPro" id="IPR052360">
    <property type="entry name" value="Transcr_Regulatory_Proteins"/>
</dbReference>
<sequence>MDITKSTLKKQLPQPSSKAPAVKSGKRQTPAPPKAKVKTGCRTCKLRKVKCDEGRPACSRCVSTGRTCEGYGIWGGGNKGAPPNSVSAVTPAALMMAMGRRQRQAAQSPPWQSIPPQVLNGTVAPLSSQECHWLDWFRWRTAVKMRGAFSMAFWDVLVIRASLEEPAVLHAALALSTVHRRVGGGEGMGISSNERMAVAEACSEEYTLRQYNKAIHHLMSSPATRGVLGSSGISHGIASTRIMLVACMLFTCLEFMRGRFQTGSAHLQNGVRLLDNLYAGREKDGSSSSSPAVNSFRLVRDTYYPGENMDSIDQWLLEAFARMNLLAAQFGHGYAGSMLPTAPQYFFSPDHHLLTLPITFASVSQARNSLDQLVYEVFTLTGQGQDLHNRQQQEAPASLLLLGDGNSTSSSSASSPMSSPDLRTRSALSREQARLSAALDAWHATYRASRIGLHARPDVDLLARVAYQMLVLYYDMASILVATCLAPDTELAFDAHIGRFLTILRNALLFIRAVKDVHNSQDVHFRIDPDVAEQLGSAASPVVCLFNADVGWTPPLYFTAIHCRVPRIRNQAIRFVKSIPSREGLWDSQLASAVAEEVIRLESSETESVQEEPPSGSPFLSLDDELFELNQPPPPLVPLPASEPRIHNVHVVLPDSWAGATTMTCEKRWFDGRYEAIKTVYDPATKRWTQA</sequence>
<dbReference type="Gene3D" id="4.10.240.10">
    <property type="entry name" value="Zn(2)-C6 fungal-type DNA-binding domain"/>
    <property type="match status" value="1"/>
</dbReference>
<evidence type="ECO:0000259" key="8">
    <source>
        <dbReference type="PROSITE" id="PS50048"/>
    </source>
</evidence>
<accession>A0ABR3ZBF5</accession>
<keyword evidence="1" id="KW-0479">Metal-binding</keyword>
<evidence type="ECO:0000256" key="5">
    <source>
        <dbReference type="ARBA" id="ARBA00023163"/>
    </source>
</evidence>
<reference evidence="9 10" key="1">
    <citation type="journal article" date="2024" name="IMA Fungus">
        <title>IMA Genome - F19 : A genome assembly and annotation guide to empower mycologists, including annotated draft genome sequences of Ceratocystis pirilliformis, Diaporthe australafricana, Fusarium ophioides, Paecilomyces lecythidis, and Sporothrix stenoceras.</title>
        <authorList>
            <person name="Aylward J."/>
            <person name="Wilson A.M."/>
            <person name="Visagie C.M."/>
            <person name="Spraker J."/>
            <person name="Barnes I."/>
            <person name="Buitendag C."/>
            <person name="Ceriani C."/>
            <person name="Del Mar Angel L."/>
            <person name="du Plessis D."/>
            <person name="Fuchs T."/>
            <person name="Gasser K."/>
            <person name="Kramer D."/>
            <person name="Li W."/>
            <person name="Munsamy K."/>
            <person name="Piso A."/>
            <person name="Price J.L."/>
            <person name="Sonnekus B."/>
            <person name="Thomas C."/>
            <person name="van der Nest A."/>
            <person name="van Dijk A."/>
            <person name="van Heerden A."/>
            <person name="van Vuuren N."/>
            <person name="Yilmaz N."/>
            <person name="Duong T.A."/>
            <person name="van der Merwe N.A."/>
            <person name="Wingfield M.J."/>
            <person name="Wingfield B.D."/>
        </authorList>
    </citation>
    <scope>NUCLEOTIDE SEQUENCE [LARGE SCALE GENOMIC DNA]</scope>
    <source>
        <strain evidence="9 10">CMW 5346</strain>
    </source>
</reference>
<keyword evidence="6" id="KW-0539">Nucleus</keyword>
<dbReference type="InterPro" id="IPR001138">
    <property type="entry name" value="Zn2Cys6_DnaBD"/>
</dbReference>
<feature type="domain" description="Zn(2)-C6 fungal-type" evidence="8">
    <location>
        <begin position="40"/>
        <end position="68"/>
    </location>
</feature>
<evidence type="ECO:0000256" key="2">
    <source>
        <dbReference type="ARBA" id="ARBA00022833"/>
    </source>
</evidence>
<dbReference type="SUPFAM" id="SSF57701">
    <property type="entry name" value="Zn2/Cys6 DNA-binding domain"/>
    <property type="match status" value="1"/>
</dbReference>
<protein>
    <recommendedName>
        <fullName evidence="8">Zn(2)-C6 fungal-type domain-containing protein</fullName>
    </recommendedName>
</protein>
<feature type="region of interest" description="Disordered" evidence="7">
    <location>
        <begin position="1"/>
        <end position="37"/>
    </location>
</feature>
<dbReference type="Pfam" id="PF00172">
    <property type="entry name" value="Zn_clus"/>
    <property type="match status" value="1"/>
</dbReference>
<feature type="compositionally biased region" description="Low complexity" evidence="7">
    <location>
        <begin position="405"/>
        <end position="421"/>
    </location>
</feature>
<comment type="caution">
    <text evidence="9">The sequence shown here is derived from an EMBL/GenBank/DDBJ whole genome shotgun (WGS) entry which is preliminary data.</text>
</comment>
<dbReference type="EMBL" id="JAWCUI010000018">
    <property type="protein sequence ID" value="KAL1897572.1"/>
    <property type="molecule type" value="Genomic_DNA"/>
</dbReference>
<evidence type="ECO:0000256" key="3">
    <source>
        <dbReference type="ARBA" id="ARBA00023015"/>
    </source>
</evidence>
<organism evidence="9 10">
    <name type="scientific">Sporothrix stenoceras</name>
    <dbReference type="NCBI Taxonomy" id="5173"/>
    <lineage>
        <taxon>Eukaryota</taxon>
        <taxon>Fungi</taxon>
        <taxon>Dikarya</taxon>
        <taxon>Ascomycota</taxon>
        <taxon>Pezizomycotina</taxon>
        <taxon>Sordariomycetes</taxon>
        <taxon>Sordariomycetidae</taxon>
        <taxon>Ophiostomatales</taxon>
        <taxon>Ophiostomataceae</taxon>
        <taxon>Sporothrix</taxon>
    </lineage>
</organism>
<keyword evidence="4" id="KW-0238">DNA-binding</keyword>
<feature type="region of interest" description="Disordered" evidence="7">
    <location>
        <begin position="405"/>
        <end position="425"/>
    </location>
</feature>
<dbReference type="PROSITE" id="PS00463">
    <property type="entry name" value="ZN2_CY6_FUNGAL_1"/>
    <property type="match status" value="1"/>
</dbReference>
<evidence type="ECO:0000313" key="10">
    <source>
        <dbReference type="Proteomes" id="UP001583186"/>
    </source>
</evidence>
<dbReference type="InterPro" id="IPR036864">
    <property type="entry name" value="Zn2-C6_fun-type_DNA-bd_sf"/>
</dbReference>
<keyword evidence="10" id="KW-1185">Reference proteome</keyword>
<proteinExistence type="predicted"/>
<keyword evidence="2" id="KW-0862">Zinc</keyword>
<dbReference type="Proteomes" id="UP001583186">
    <property type="component" value="Unassembled WGS sequence"/>
</dbReference>
<dbReference type="PROSITE" id="PS50048">
    <property type="entry name" value="ZN2_CY6_FUNGAL_2"/>
    <property type="match status" value="1"/>
</dbReference>
<dbReference type="PANTHER" id="PTHR36206:SF16">
    <property type="entry name" value="TRANSCRIPTION FACTOR DOMAIN-CONTAINING PROTEIN-RELATED"/>
    <property type="match status" value="1"/>
</dbReference>
<evidence type="ECO:0000313" key="9">
    <source>
        <dbReference type="EMBL" id="KAL1897572.1"/>
    </source>
</evidence>
<evidence type="ECO:0000256" key="1">
    <source>
        <dbReference type="ARBA" id="ARBA00022723"/>
    </source>
</evidence>
<gene>
    <name evidence="9" type="ORF">Sste5346_003875</name>
</gene>
<evidence type="ECO:0000256" key="7">
    <source>
        <dbReference type="SAM" id="MobiDB-lite"/>
    </source>
</evidence>